<dbReference type="GO" id="GO:0005975">
    <property type="term" value="P:carbohydrate metabolic process"/>
    <property type="evidence" value="ECO:0007669"/>
    <property type="project" value="TreeGrafter"/>
</dbReference>
<dbReference type="InterPro" id="IPR008979">
    <property type="entry name" value="Galactose-bd-like_sf"/>
</dbReference>
<dbReference type="InterPro" id="IPR039329">
    <property type="entry name" value="SIAE"/>
</dbReference>
<dbReference type="InterPro" id="IPR005181">
    <property type="entry name" value="SASA"/>
</dbReference>
<dbReference type="AlphaFoldDB" id="A0A0P7BE79"/>
<keyword evidence="5" id="KW-1185">Reference proteome</keyword>
<dbReference type="InterPro" id="IPR013783">
    <property type="entry name" value="Ig-like_fold"/>
</dbReference>
<evidence type="ECO:0000256" key="1">
    <source>
        <dbReference type="ARBA" id="ARBA00022801"/>
    </source>
</evidence>
<dbReference type="PANTHER" id="PTHR22901:SF0">
    <property type="entry name" value="SIALATE O-ACETYLESTERASE"/>
    <property type="match status" value="1"/>
</dbReference>
<dbReference type="PATRIC" id="fig|1605367.3.peg.3472"/>
<sequence length="652" mass="74148">MKKLTPIVLLFLICPSLYAQLKVANIFGDHMVLQRNEPIKVWGWNDPKEKVSVEFNGQSVNTESDAYGNWSIELASLPEGGPLTMKVSDADESVEFTDILMGEVWLCSGQSNMEWKVNRVDNAEEEIENANHPLIRHIEIPKALEFVPQFDFEDREWEVCSPETVGGFTAVGYFFARKLSAELGVPVGLVHSSWGGSHVETWISKEAMLDSEVLKDYAQNMPSNWEDSDAKMEKLTIKRFHGSKDFDIYNLNENDYLTPSYDFSSWTKIHPMYQWDWKGVPSFRGTVFIQKDIELTEEQISGVTEMNFGQCSGEMWFYINGRLVHQGYHEEPIHFKIQEGVLNIGKNSILVKFSENTNPEGWGVGLYGNRSNYNLKVIGKTIPLMEEDWYARPSWQSSRKYKPWMNNEGTLCYNAMIAPLTNLSIKGALWYQGESNAGRASDYRKSFPLLIKDWRNQWGEEFPFYWVQLSSYGDFNDSNSGSDWAELREAQSMTLSLPKTGEAVTIDIGNPNDIHPTNKQDVGLRLALNALMKTYAKPIMGSGPRYHSMKVKGNRAILDFDYVGNYLKSSNKYGYLEGFEIAGADQKFHFANAEIVGNSVVVSHPEVKSPKAVRYGWSNSPIDANLYNSFDLPASPFRTDDWKGVTEGVHFE</sequence>
<dbReference type="STRING" id="1605367.AFM12_10425"/>
<dbReference type="Gene3D" id="2.60.40.10">
    <property type="entry name" value="Immunoglobulins"/>
    <property type="match status" value="1"/>
</dbReference>
<evidence type="ECO:0000256" key="2">
    <source>
        <dbReference type="SAM" id="SignalP"/>
    </source>
</evidence>
<accession>A0A0P7BE79</accession>
<comment type="caution">
    <text evidence="4">The sequence shown here is derived from an EMBL/GenBank/DDBJ whole genome shotgun (WGS) entry which is preliminary data.</text>
</comment>
<dbReference type="Pfam" id="PF03629">
    <property type="entry name" value="SASA"/>
    <property type="match status" value="2"/>
</dbReference>
<dbReference type="RefSeq" id="WP_165492342.1">
    <property type="nucleotide sequence ID" value="NZ_JXSZ01000006.1"/>
</dbReference>
<organism evidence="4 5">
    <name type="scientific">Jiulongibacter sediminis</name>
    <dbReference type="NCBI Taxonomy" id="1605367"/>
    <lineage>
        <taxon>Bacteria</taxon>
        <taxon>Pseudomonadati</taxon>
        <taxon>Bacteroidota</taxon>
        <taxon>Cytophagia</taxon>
        <taxon>Cytophagales</taxon>
        <taxon>Leadbetterellaceae</taxon>
        <taxon>Jiulongibacter</taxon>
    </lineage>
</organism>
<dbReference type="GO" id="GO:0001681">
    <property type="term" value="F:sialate O-acetylesterase activity"/>
    <property type="evidence" value="ECO:0007669"/>
    <property type="project" value="InterPro"/>
</dbReference>
<evidence type="ECO:0000313" key="5">
    <source>
        <dbReference type="Proteomes" id="UP000050454"/>
    </source>
</evidence>
<feature type="domain" description="Sialate O-acetylesterase" evidence="3">
    <location>
        <begin position="402"/>
        <end position="524"/>
    </location>
</feature>
<dbReference type="SUPFAM" id="SSF52266">
    <property type="entry name" value="SGNH hydrolase"/>
    <property type="match status" value="1"/>
</dbReference>
<dbReference type="InterPro" id="IPR036514">
    <property type="entry name" value="SGNH_hydro_sf"/>
</dbReference>
<dbReference type="SUPFAM" id="SSF49785">
    <property type="entry name" value="Galactose-binding domain-like"/>
    <property type="match status" value="1"/>
</dbReference>
<feature type="domain" description="Sialate O-acetylesterase" evidence="3">
    <location>
        <begin position="103"/>
        <end position="210"/>
    </location>
</feature>
<dbReference type="Gene3D" id="3.40.50.1110">
    <property type="entry name" value="SGNH hydrolase"/>
    <property type="match status" value="2"/>
</dbReference>
<keyword evidence="2" id="KW-0732">Signal</keyword>
<dbReference type="Proteomes" id="UP000050454">
    <property type="component" value="Unassembled WGS sequence"/>
</dbReference>
<evidence type="ECO:0000259" key="3">
    <source>
        <dbReference type="Pfam" id="PF03629"/>
    </source>
</evidence>
<feature type="signal peptide" evidence="2">
    <location>
        <begin position="1"/>
        <end position="19"/>
    </location>
</feature>
<evidence type="ECO:0000313" key="4">
    <source>
        <dbReference type="EMBL" id="KPM49079.1"/>
    </source>
</evidence>
<reference evidence="4 5" key="1">
    <citation type="submission" date="2015-07" db="EMBL/GenBank/DDBJ databases">
        <title>The draft genome sequence of Leadbetterella sp. JN14-9.</title>
        <authorList>
            <person name="Liu Y."/>
            <person name="Du J."/>
            <person name="Shao Z."/>
        </authorList>
    </citation>
    <scope>NUCLEOTIDE SEQUENCE [LARGE SCALE GENOMIC DNA]</scope>
    <source>
        <strain evidence="4 5">JN14-9</strain>
    </source>
</reference>
<dbReference type="PANTHER" id="PTHR22901">
    <property type="entry name" value="SIALATE O-ACETYLESTERASE"/>
    <property type="match status" value="1"/>
</dbReference>
<name>A0A0P7BE79_9BACT</name>
<gene>
    <name evidence="4" type="ORF">AFM12_10425</name>
</gene>
<proteinExistence type="predicted"/>
<keyword evidence="1" id="KW-0378">Hydrolase</keyword>
<protein>
    <recommendedName>
        <fullName evidence="3">Sialate O-acetylesterase domain-containing protein</fullName>
    </recommendedName>
</protein>
<feature type="chain" id="PRO_5006135714" description="Sialate O-acetylesterase domain-containing protein" evidence="2">
    <location>
        <begin position="20"/>
        <end position="652"/>
    </location>
</feature>
<dbReference type="EMBL" id="LGTQ01000006">
    <property type="protein sequence ID" value="KPM49079.1"/>
    <property type="molecule type" value="Genomic_DNA"/>
</dbReference>